<dbReference type="EMBL" id="ABVQ01000037">
    <property type="protein sequence ID" value="EEC56599.1"/>
    <property type="molecule type" value="Genomic_DNA"/>
</dbReference>
<dbReference type="Proteomes" id="UP000003136">
    <property type="component" value="Unassembled WGS sequence"/>
</dbReference>
<dbReference type="eggNOG" id="COG3170">
    <property type="taxonomic scope" value="Bacteria"/>
</dbReference>
<sequence>MRKYDFISALAQETATEVVKNRDEWMKYLTTAARLYKYPFNEQMLIYAQRPDATACALLETWNEKMNCWVNRGAKGIALIDTDSERPRLKYVFDVSDVHKARRIGRDPYLWELKEEHKAPVLAQLEKTYGATDVNMPFEERIMEIADRIAQDYYEELLPELNYVKEGSFLYDLDELNLGIRLRETLACIADNAYVIGKFGRAMKYSMMKTFAFKYKTKVPKIKKKYVKNGDFTVSYETKQGLKTSVFYNQGYGKRDSSVAGQVELLPQYKRYDRPNSLARKLNVNATI</sequence>
<name>B7AWK8_9FIRM</name>
<protein>
    <submittedName>
        <fullName evidence="1">Uncharacterized protein</fullName>
    </submittedName>
</protein>
<comment type="caution">
    <text evidence="1">The sequence shown here is derived from an EMBL/GenBank/DDBJ whole genome shotgun (WGS) entry which is preliminary data.</text>
</comment>
<dbReference type="STRING" id="483218.BACPEC_03108"/>
<evidence type="ECO:0000313" key="1">
    <source>
        <dbReference type="EMBL" id="EEC56599.1"/>
    </source>
</evidence>
<evidence type="ECO:0000313" key="2">
    <source>
        <dbReference type="Proteomes" id="UP000003136"/>
    </source>
</evidence>
<dbReference type="AlphaFoldDB" id="B7AWK8"/>
<accession>B7AWK8</accession>
<reference evidence="1 2" key="1">
    <citation type="submission" date="2008-11" db="EMBL/GenBank/DDBJ databases">
        <title>Draft genome sequence of Bacteroides pectinophilus (ATCC 43243).</title>
        <authorList>
            <person name="Sudarsanam P."/>
            <person name="Ley R."/>
            <person name="Guruge J."/>
            <person name="Turnbaugh P.J."/>
            <person name="Mahowald M."/>
            <person name="Liep D."/>
            <person name="Gordon J."/>
        </authorList>
    </citation>
    <scope>NUCLEOTIDE SEQUENCE [LARGE SCALE GENOMIC DNA]</scope>
    <source>
        <strain evidence="1 2">ATCC 43243</strain>
    </source>
</reference>
<proteinExistence type="predicted"/>
<organism evidence="1 2">
    <name type="scientific">[Bacteroides] pectinophilus ATCC 43243</name>
    <dbReference type="NCBI Taxonomy" id="483218"/>
    <lineage>
        <taxon>Bacteria</taxon>
        <taxon>Bacillati</taxon>
        <taxon>Bacillota</taxon>
        <taxon>Clostridia</taxon>
        <taxon>Eubacteriales</taxon>
    </lineage>
</organism>
<gene>
    <name evidence="1" type="ORF">BACPEC_03108</name>
</gene>
<keyword evidence="2" id="KW-1185">Reference proteome</keyword>
<dbReference type="HOGENOM" id="CLU_965265_0_0_9"/>
<dbReference type="eggNOG" id="COG3344">
    <property type="taxonomic scope" value="Bacteria"/>
</dbReference>
<reference evidence="1 2" key="2">
    <citation type="submission" date="2008-11" db="EMBL/GenBank/DDBJ databases">
        <authorList>
            <person name="Fulton L."/>
            <person name="Clifton S."/>
            <person name="Fulton B."/>
            <person name="Xu J."/>
            <person name="Minx P."/>
            <person name="Pepin K.H."/>
            <person name="Johnson M."/>
            <person name="Bhonagiri V."/>
            <person name="Nash W.E."/>
            <person name="Mardis E.R."/>
            <person name="Wilson R.K."/>
        </authorList>
    </citation>
    <scope>NUCLEOTIDE SEQUENCE [LARGE SCALE GENOMIC DNA]</scope>
    <source>
        <strain evidence="1 2">ATCC 43243</strain>
    </source>
</reference>